<feature type="transmembrane region" description="Helical" evidence="1">
    <location>
        <begin position="120"/>
        <end position="140"/>
    </location>
</feature>
<feature type="transmembrane region" description="Helical" evidence="1">
    <location>
        <begin position="7"/>
        <end position="30"/>
    </location>
</feature>
<dbReference type="RefSeq" id="WP_117330689.1">
    <property type="nucleotide sequence ID" value="NZ_QUWK01000008.1"/>
</dbReference>
<gene>
    <name evidence="2" type="ORF">DYP60_09105</name>
</gene>
<sequence length="149" mass="17190">MTRKIPLLFTFSLVFIFSLLMAVFGTGGYLHNRALQDEIARLSYEETILSLQVDSLERQRNEATSEDALRDAAFKYGYQSEGEQVYYFIDEEEGSLSHENRDMLIVESAQSPAFTGIPTIYLALASLCMASLITLCYTWMKKRRRRIYE</sequence>
<keyword evidence="1" id="KW-1133">Transmembrane helix</keyword>
<comment type="caution">
    <text evidence="2">The sequence shown here is derived from an EMBL/GenBank/DDBJ whole genome shotgun (WGS) entry which is preliminary data.</text>
</comment>
<dbReference type="AlphaFoldDB" id="A0A372MFV7"/>
<keyword evidence="1" id="KW-0812">Transmembrane</keyword>
<reference evidence="3" key="1">
    <citation type="submission" date="2018-08" db="EMBL/GenBank/DDBJ databases">
        <authorList>
            <person name="Grouzdev D.S."/>
            <person name="Krutkina M.S."/>
        </authorList>
    </citation>
    <scope>NUCLEOTIDE SEQUENCE [LARGE SCALE GENOMIC DNA]</scope>
    <source>
        <strain evidence="3">4-11</strain>
    </source>
</reference>
<organism evidence="2 3">
    <name type="scientific">Sphaerochaeta halotolerans</name>
    <dbReference type="NCBI Taxonomy" id="2293840"/>
    <lineage>
        <taxon>Bacteria</taxon>
        <taxon>Pseudomonadati</taxon>
        <taxon>Spirochaetota</taxon>
        <taxon>Spirochaetia</taxon>
        <taxon>Spirochaetales</taxon>
        <taxon>Sphaerochaetaceae</taxon>
        <taxon>Sphaerochaeta</taxon>
    </lineage>
</organism>
<protein>
    <recommendedName>
        <fullName evidence="4">Septum formation initiator</fullName>
    </recommendedName>
</protein>
<evidence type="ECO:0000313" key="3">
    <source>
        <dbReference type="Proteomes" id="UP000264002"/>
    </source>
</evidence>
<keyword evidence="1" id="KW-0472">Membrane</keyword>
<reference evidence="2 3" key="2">
    <citation type="submission" date="2018-09" db="EMBL/GenBank/DDBJ databases">
        <title>Genome of Sphaerochaeta halotolerans strain 4-11.</title>
        <authorList>
            <person name="Nazina T.N."/>
            <person name="Sokolova D.S."/>
        </authorList>
    </citation>
    <scope>NUCLEOTIDE SEQUENCE [LARGE SCALE GENOMIC DNA]</scope>
    <source>
        <strain evidence="2 3">4-11</strain>
    </source>
</reference>
<name>A0A372MFV7_9SPIR</name>
<dbReference type="Pfam" id="PF04977">
    <property type="entry name" value="DivIC"/>
    <property type="match status" value="1"/>
</dbReference>
<dbReference type="InterPro" id="IPR007060">
    <property type="entry name" value="FtsL/DivIC"/>
</dbReference>
<evidence type="ECO:0000313" key="2">
    <source>
        <dbReference type="EMBL" id="RFU94655.1"/>
    </source>
</evidence>
<accession>A0A372MFV7</accession>
<evidence type="ECO:0008006" key="4">
    <source>
        <dbReference type="Google" id="ProtNLM"/>
    </source>
</evidence>
<dbReference type="EMBL" id="QUWK01000008">
    <property type="protein sequence ID" value="RFU94655.1"/>
    <property type="molecule type" value="Genomic_DNA"/>
</dbReference>
<dbReference type="Proteomes" id="UP000264002">
    <property type="component" value="Unassembled WGS sequence"/>
</dbReference>
<keyword evidence="3" id="KW-1185">Reference proteome</keyword>
<proteinExistence type="predicted"/>
<evidence type="ECO:0000256" key="1">
    <source>
        <dbReference type="SAM" id="Phobius"/>
    </source>
</evidence>